<name>A0A934I5T9_9MICO</name>
<dbReference type="Proteomes" id="UP000602087">
    <property type="component" value="Unassembled WGS sequence"/>
</dbReference>
<evidence type="ECO:0000256" key="1">
    <source>
        <dbReference type="SAM" id="MobiDB-lite"/>
    </source>
</evidence>
<protein>
    <recommendedName>
        <fullName evidence="5">BMP family ABC transporter substrate-binding protein</fullName>
    </recommendedName>
</protein>
<proteinExistence type="predicted"/>
<feature type="region of interest" description="Disordered" evidence="1">
    <location>
        <begin position="28"/>
        <end position="71"/>
    </location>
</feature>
<feature type="compositionally biased region" description="Low complexity" evidence="1">
    <location>
        <begin position="28"/>
        <end position="56"/>
    </location>
</feature>
<evidence type="ECO:0000313" key="4">
    <source>
        <dbReference type="Proteomes" id="UP000602087"/>
    </source>
</evidence>
<reference evidence="3" key="1">
    <citation type="submission" date="2020-12" db="EMBL/GenBank/DDBJ databases">
        <title>Sanguibacter suaedae sp. nov., isolated from Suaeda aralocaspica.</title>
        <authorList>
            <person name="Ma Q."/>
        </authorList>
    </citation>
    <scope>NUCLEOTIDE SEQUENCE</scope>
    <source>
        <strain evidence="3">YZGR15</strain>
    </source>
</reference>
<sequence>PTPTVRPRVLAALLTTLTVLGALAGCAPDGGSSSTPTSTSPASAGPGATSSAGPSTDTPAPGSTVAPLPGGELPPGLTLAVVVPSSTADTAAAVTEVEAFAAAHDASVSVIAPDAASSRGEGSLLDPETLLGDAVAEGTDVVVVIGGDLLAALDRVSASTLDQQFVVIGAQLPEPTANVTAVVWPGADSRDGSSPEAEVAPRVGEALAAGLAAVVAEATGYVIALP</sequence>
<comment type="caution">
    <text evidence="3">The sequence shown here is derived from an EMBL/GenBank/DDBJ whole genome shotgun (WGS) entry which is preliminary data.</text>
</comment>
<accession>A0A934I5T9</accession>
<keyword evidence="4" id="KW-1185">Reference proteome</keyword>
<feature type="signal peptide" evidence="2">
    <location>
        <begin position="1"/>
        <end position="24"/>
    </location>
</feature>
<evidence type="ECO:0008006" key="5">
    <source>
        <dbReference type="Google" id="ProtNLM"/>
    </source>
</evidence>
<feature type="non-terminal residue" evidence="3">
    <location>
        <position position="1"/>
    </location>
</feature>
<dbReference type="AlphaFoldDB" id="A0A934I5T9"/>
<dbReference type="Gene3D" id="3.40.50.2300">
    <property type="match status" value="1"/>
</dbReference>
<dbReference type="EMBL" id="JAEINH010000017">
    <property type="protein sequence ID" value="MBI9116149.1"/>
    <property type="molecule type" value="Genomic_DNA"/>
</dbReference>
<evidence type="ECO:0000256" key="2">
    <source>
        <dbReference type="SAM" id="SignalP"/>
    </source>
</evidence>
<organism evidence="3 4">
    <name type="scientific">Sanguibacter suaedae</name>
    <dbReference type="NCBI Taxonomy" id="2795737"/>
    <lineage>
        <taxon>Bacteria</taxon>
        <taxon>Bacillati</taxon>
        <taxon>Actinomycetota</taxon>
        <taxon>Actinomycetes</taxon>
        <taxon>Micrococcales</taxon>
        <taxon>Sanguibacteraceae</taxon>
        <taxon>Sanguibacter</taxon>
    </lineage>
</organism>
<dbReference type="RefSeq" id="WP_198734713.1">
    <property type="nucleotide sequence ID" value="NZ_JAEINH010000017.1"/>
</dbReference>
<feature type="chain" id="PRO_5038601668" description="BMP family ABC transporter substrate-binding protein" evidence="2">
    <location>
        <begin position="25"/>
        <end position="226"/>
    </location>
</feature>
<evidence type="ECO:0000313" key="3">
    <source>
        <dbReference type="EMBL" id="MBI9116149.1"/>
    </source>
</evidence>
<gene>
    <name evidence="3" type="ORF">JAV76_14125</name>
</gene>
<keyword evidence="2" id="KW-0732">Signal</keyword>